<evidence type="ECO:0000313" key="1">
    <source>
        <dbReference type="EMBL" id="CRK94304.1"/>
    </source>
</evidence>
<reference evidence="1 2" key="1">
    <citation type="submission" date="2015-04" db="EMBL/GenBank/DDBJ databases">
        <authorList>
            <person name="Syromyatnikov M.Y."/>
            <person name="Popov V.N."/>
        </authorList>
    </citation>
    <scope>NUCLEOTIDE SEQUENCE [LARGE SCALE GENOMIC DNA]</scope>
</reference>
<proteinExistence type="predicted"/>
<keyword evidence="2" id="KW-1185">Reference proteome</keyword>
<name>A0A1J1I1V4_9DIPT</name>
<protein>
    <submittedName>
        <fullName evidence="1">CLUMA_CG007819, isoform A</fullName>
    </submittedName>
</protein>
<evidence type="ECO:0000313" key="2">
    <source>
        <dbReference type="Proteomes" id="UP000183832"/>
    </source>
</evidence>
<dbReference type="EMBL" id="CVRI01000038">
    <property type="protein sequence ID" value="CRK94304.1"/>
    <property type="molecule type" value="Genomic_DNA"/>
</dbReference>
<gene>
    <name evidence="1" type="ORF">CLUMA_CG007819</name>
</gene>
<organism evidence="1 2">
    <name type="scientific">Clunio marinus</name>
    <dbReference type="NCBI Taxonomy" id="568069"/>
    <lineage>
        <taxon>Eukaryota</taxon>
        <taxon>Metazoa</taxon>
        <taxon>Ecdysozoa</taxon>
        <taxon>Arthropoda</taxon>
        <taxon>Hexapoda</taxon>
        <taxon>Insecta</taxon>
        <taxon>Pterygota</taxon>
        <taxon>Neoptera</taxon>
        <taxon>Endopterygota</taxon>
        <taxon>Diptera</taxon>
        <taxon>Nematocera</taxon>
        <taxon>Chironomoidea</taxon>
        <taxon>Chironomidae</taxon>
        <taxon>Clunio</taxon>
    </lineage>
</organism>
<sequence>MYNGSDGPSSFSLYVLNPPAQTPSTSSVKVFEAPQQDLSIFMILWEMLGSSKHGVRCNYT</sequence>
<dbReference type="AlphaFoldDB" id="A0A1J1I1V4"/>
<dbReference type="Proteomes" id="UP000183832">
    <property type="component" value="Unassembled WGS sequence"/>
</dbReference>
<accession>A0A1J1I1V4</accession>